<dbReference type="InterPro" id="IPR050736">
    <property type="entry name" value="Sensor_HK_Regulatory"/>
</dbReference>
<protein>
    <recommendedName>
        <fullName evidence="2">histidine kinase</fullName>
        <ecNumber evidence="2">2.7.13.3</ecNumber>
    </recommendedName>
</protein>
<dbReference type="PANTHER" id="PTHR43711">
    <property type="entry name" value="TWO-COMPONENT HISTIDINE KINASE"/>
    <property type="match status" value="1"/>
</dbReference>
<evidence type="ECO:0000313" key="7">
    <source>
        <dbReference type="EMBL" id="BBL71156.1"/>
    </source>
</evidence>
<dbReference type="SMART" id="SM00387">
    <property type="entry name" value="HATPase_c"/>
    <property type="match status" value="1"/>
</dbReference>
<reference evidence="7" key="1">
    <citation type="submission" date="2019-06" db="EMBL/GenBank/DDBJ databases">
        <title>Complete genome sequence of Methylogaea oryzae strain JCM16910.</title>
        <authorList>
            <person name="Asakawa S."/>
        </authorList>
    </citation>
    <scope>NUCLEOTIDE SEQUENCE</scope>
    <source>
        <strain evidence="7">E10</strain>
    </source>
</reference>
<dbReference type="EC" id="2.7.13.3" evidence="2"/>
<keyword evidence="3" id="KW-0808">Transferase</keyword>
<evidence type="ECO:0000256" key="3">
    <source>
        <dbReference type="ARBA" id="ARBA00022679"/>
    </source>
</evidence>
<sequence length="273" mass="29351">MYQQQDTVSVFAEPGAGIHGLEELRRVCQCQDRLLTMVAHDLKSPLNVILGVGESLRAGLSDPSAEMDKAEILHDVNTILSMGNGMVRLVEGLLCAARLESGKEDLELVEIADLGEVLQSIGGIYRSKAQGRGIALTVELDDPLPAVYWDMCRIQYHVLNNILSNALKYAGEGGCVRLSARVDDAAVLIAVADDGPGIPVEERGKVFDRFERLGVKAERAYQSSGLGLYNAYLLTRQHGGTIRIDDGIGGRGVAFTVTLPARPSLPQGVRLAG</sequence>
<dbReference type="Pfam" id="PF00512">
    <property type="entry name" value="HisKA"/>
    <property type="match status" value="1"/>
</dbReference>
<dbReference type="CDD" id="cd00082">
    <property type="entry name" value="HisKA"/>
    <property type="match status" value="1"/>
</dbReference>
<dbReference type="PANTHER" id="PTHR43711:SF1">
    <property type="entry name" value="HISTIDINE KINASE 1"/>
    <property type="match status" value="1"/>
</dbReference>
<keyword evidence="4" id="KW-0418">Kinase</keyword>
<comment type="catalytic activity">
    <reaction evidence="1">
        <text>ATP + protein L-histidine = ADP + protein N-phospho-L-histidine.</text>
        <dbReference type="EC" id="2.7.13.3"/>
    </reaction>
</comment>
<dbReference type="CDD" id="cd00075">
    <property type="entry name" value="HATPase"/>
    <property type="match status" value="1"/>
</dbReference>
<evidence type="ECO:0000256" key="1">
    <source>
        <dbReference type="ARBA" id="ARBA00000085"/>
    </source>
</evidence>
<dbReference type="InterPro" id="IPR005467">
    <property type="entry name" value="His_kinase_dom"/>
</dbReference>
<dbReference type="KEGG" id="moz:MoryE10_17620"/>
<dbReference type="SMART" id="SM00388">
    <property type="entry name" value="HisKA"/>
    <property type="match status" value="1"/>
</dbReference>
<keyword evidence="8" id="KW-1185">Reference proteome</keyword>
<dbReference type="InterPro" id="IPR003594">
    <property type="entry name" value="HATPase_dom"/>
</dbReference>
<evidence type="ECO:0000313" key="8">
    <source>
        <dbReference type="Proteomes" id="UP000824988"/>
    </source>
</evidence>
<gene>
    <name evidence="7" type="ORF">MoryE10_17620</name>
</gene>
<evidence type="ECO:0000256" key="4">
    <source>
        <dbReference type="ARBA" id="ARBA00022777"/>
    </source>
</evidence>
<dbReference type="EMBL" id="AP019782">
    <property type="protein sequence ID" value="BBL71156.1"/>
    <property type="molecule type" value="Genomic_DNA"/>
</dbReference>
<dbReference type="GO" id="GO:0000155">
    <property type="term" value="F:phosphorelay sensor kinase activity"/>
    <property type="evidence" value="ECO:0007669"/>
    <property type="project" value="InterPro"/>
</dbReference>
<feature type="domain" description="Histidine kinase" evidence="6">
    <location>
        <begin position="37"/>
        <end position="263"/>
    </location>
</feature>
<proteinExistence type="predicted"/>
<evidence type="ECO:0000256" key="5">
    <source>
        <dbReference type="ARBA" id="ARBA00023012"/>
    </source>
</evidence>
<accession>A0A8D5AIA7</accession>
<dbReference type="RefSeq" id="WP_221046826.1">
    <property type="nucleotide sequence ID" value="NZ_AP019782.1"/>
</dbReference>
<dbReference type="PROSITE" id="PS50109">
    <property type="entry name" value="HIS_KIN"/>
    <property type="match status" value="1"/>
</dbReference>
<dbReference type="AlphaFoldDB" id="A0A8D5AIA7"/>
<keyword evidence="5" id="KW-0902">Two-component regulatory system</keyword>
<organism evidence="7 8">
    <name type="scientific">Methylogaea oryzae</name>
    <dbReference type="NCBI Taxonomy" id="1295382"/>
    <lineage>
        <taxon>Bacteria</taxon>
        <taxon>Pseudomonadati</taxon>
        <taxon>Pseudomonadota</taxon>
        <taxon>Gammaproteobacteria</taxon>
        <taxon>Methylococcales</taxon>
        <taxon>Methylococcaceae</taxon>
        <taxon>Methylogaea</taxon>
    </lineage>
</organism>
<name>A0A8D5AIA7_9GAMM</name>
<evidence type="ECO:0000259" key="6">
    <source>
        <dbReference type="PROSITE" id="PS50109"/>
    </source>
</evidence>
<evidence type="ECO:0000256" key="2">
    <source>
        <dbReference type="ARBA" id="ARBA00012438"/>
    </source>
</evidence>
<dbReference type="Pfam" id="PF02518">
    <property type="entry name" value="HATPase_c"/>
    <property type="match status" value="1"/>
</dbReference>
<dbReference type="Proteomes" id="UP000824988">
    <property type="component" value="Chromosome"/>
</dbReference>
<dbReference type="InterPro" id="IPR003661">
    <property type="entry name" value="HisK_dim/P_dom"/>
</dbReference>